<feature type="compositionally biased region" description="Polar residues" evidence="1">
    <location>
        <begin position="27"/>
        <end position="40"/>
    </location>
</feature>
<feature type="region of interest" description="Disordered" evidence="1">
    <location>
        <begin position="1"/>
        <end position="90"/>
    </location>
</feature>
<keyword evidence="3" id="KW-1185">Reference proteome</keyword>
<accession>A0AAV3PL97</accession>
<evidence type="ECO:0000256" key="1">
    <source>
        <dbReference type="SAM" id="MobiDB-lite"/>
    </source>
</evidence>
<evidence type="ECO:0000313" key="2">
    <source>
        <dbReference type="EMBL" id="GAA0152040.1"/>
    </source>
</evidence>
<sequence length="252" mass="26168">MAGDEAMLRPPTAGGDHAHPPEPSDPFPTQTAATSYQNPKPGTAQALMHQQTAATSHHCLANPPAHNPALTLPPPAHSPIDFREHPPTSQTLAPTISAQSLECISPPVAASMQTPSAHCPIAQTPSAAPCPIAQIPSAHFPIAQTPSALVPQPCSIAQNPSSAPCPIAQSPSAADPSANPFHRPCPSAMPKPSRRCLYANPHRPQPCKNPYHPKPPRPCSSLLSAPDSWSRASLPSCRCSLPSGASYLSSGS</sequence>
<feature type="region of interest" description="Disordered" evidence="1">
    <location>
        <begin position="165"/>
        <end position="235"/>
    </location>
</feature>
<reference evidence="2 3" key="1">
    <citation type="submission" date="2024-01" db="EMBL/GenBank/DDBJ databases">
        <title>The complete chloroplast genome sequence of Lithospermum erythrorhizon: insights into the phylogenetic relationship among Boraginaceae species and the maternal lineages of purple gromwells.</title>
        <authorList>
            <person name="Okada T."/>
            <person name="Watanabe K."/>
        </authorList>
    </citation>
    <scope>NUCLEOTIDE SEQUENCE [LARGE SCALE GENOMIC DNA]</scope>
</reference>
<name>A0AAV3PL97_LITER</name>
<dbReference type="AlphaFoldDB" id="A0AAV3PL97"/>
<dbReference type="Proteomes" id="UP001454036">
    <property type="component" value="Unassembled WGS sequence"/>
</dbReference>
<proteinExistence type="predicted"/>
<protein>
    <submittedName>
        <fullName evidence="2">Uncharacterized protein</fullName>
    </submittedName>
</protein>
<gene>
    <name evidence="2" type="ORF">LIER_10622</name>
</gene>
<organism evidence="2 3">
    <name type="scientific">Lithospermum erythrorhizon</name>
    <name type="common">Purple gromwell</name>
    <name type="synonym">Lithospermum officinale var. erythrorhizon</name>
    <dbReference type="NCBI Taxonomy" id="34254"/>
    <lineage>
        <taxon>Eukaryota</taxon>
        <taxon>Viridiplantae</taxon>
        <taxon>Streptophyta</taxon>
        <taxon>Embryophyta</taxon>
        <taxon>Tracheophyta</taxon>
        <taxon>Spermatophyta</taxon>
        <taxon>Magnoliopsida</taxon>
        <taxon>eudicotyledons</taxon>
        <taxon>Gunneridae</taxon>
        <taxon>Pentapetalae</taxon>
        <taxon>asterids</taxon>
        <taxon>lamiids</taxon>
        <taxon>Boraginales</taxon>
        <taxon>Boraginaceae</taxon>
        <taxon>Boraginoideae</taxon>
        <taxon>Lithospermeae</taxon>
        <taxon>Lithospermum</taxon>
    </lineage>
</organism>
<comment type="caution">
    <text evidence="2">The sequence shown here is derived from an EMBL/GenBank/DDBJ whole genome shotgun (WGS) entry which is preliminary data.</text>
</comment>
<dbReference type="EMBL" id="BAABME010001900">
    <property type="protein sequence ID" value="GAA0152040.1"/>
    <property type="molecule type" value="Genomic_DNA"/>
</dbReference>
<evidence type="ECO:0000313" key="3">
    <source>
        <dbReference type="Proteomes" id="UP001454036"/>
    </source>
</evidence>